<evidence type="ECO:0000256" key="2">
    <source>
        <dbReference type="ARBA" id="ARBA00010211"/>
    </source>
</evidence>
<dbReference type="EMBL" id="CAWUHC010000053">
    <property type="protein sequence ID" value="CAK7225474.1"/>
    <property type="molecule type" value="Genomic_DNA"/>
</dbReference>
<sequence>MPTAQPFTINNLPYGVISTKTDTSKRCATVLNNHAIDLSVLHSQGVFSDIPGLVDNVFAQCTKLLLNKTDINPNWYTVPMVYNGRTSSLVVSGTPVHRPCGVFPTEKSNGKPTFQPEIHMDFELEMGVFLSKPLDRGQRLDINTCRDHIFGFVLLNDWSARNIQLFEMAPLGPFHSKGSGTSISPWIVTAEALEPILCLRVTPQTVSPPAHLTSNENADATYDIELSVRIQSELASWQTLGFN</sequence>
<gene>
    <name evidence="13" type="ORF">SBRCBS47491_005902</name>
</gene>
<keyword evidence="8 10" id="KW-0828">Tyrosine catabolism</keyword>
<dbReference type="SUPFAM" id="SSF63433">
    <property type="entry name" value="Fumarylacetoacetate hydrolase, FAH, N-terminal domain"/>
    <property type="match status" value="1"/>
</dbReference>
<evidence type="ECO:0000256" key="1">
    <source>
        <dbReference type="ARBA" id="ARBA00004782"/>
    </source>
</evidence>
<keyword evidence="9 10" id="KW-0585">Phenylalanine catabolism</keyword>
<dbReference type="InterPro" id="IPR015377">
    <property type="entry name" value="Fumarylacetoacetase_N"/>
</dbReference>
<name>A0ABP0C0F0_9PEZI</name>
<dbReference type="Gene3D" id="3.90.850.10">
    <property type="entry name" value="Fumarylacetoacetase-like, C-terminal domain"/>
    <property type="match status" value="1"/>
</dbReference>
<dbReference type="PANTHER" id="PTHR43069">
    <property type="entry name" value="FUMARYLACETOACETASE"/>
    <property type="match status" value="1"/>
</dbReference>
<proteinExistence type="inferred from homology"/>
<evidence type="ECO:0000256" key="5">
    <source>
        <dbReference type="ARBA" id="ARBA00022801"/>
    </source>
</evidence>
<dbReference type="PANTHER" id="PTHR43069:SF2">
    <property type="entry name" value="FUMARYLACETOACETASE"/>
    <property type="match status" value="1"/>
</dbReference>
<keyword evidence="5 10" id="KW-0378">Hydrolase</keyword>
<dbReference type="InterPro" id="IPR036462">
    <property type="entry name" value="Fumarylacetoacetase_N_sf"/>
</dbReference>
<dbReference type="InterPro" id="IPR036663">
    <property type="entry name" value="Fumarylacetoacetase_C_sf"/>
</dbReference>
<dbReference type="Proteomes" id="UP001642406">
    <property type="component" value="Unassembled WGS sequence"/>
</dbReference>
<dbReference type="InterPro" id="IPR005959">
    <property type="entry name" value="Fumarylacetoacetase"/>
</dbReference>
<dbReference type="InterPro" id="IPR011234">
    <property type="entry name" value="Fumarylacetoacetase-like_C"/>
</dbReference>
<evidence type="ECO:0000313" key="13">
    <source>
        <dbReference type="EMBL" id="CAK7225474.1"/>
    </source>
</evidence>
<feature type="domain" description="Fumarylacetoacetase-like C-terminal" evidence="11">
    <location>
        <begin position="70"/>
        <end position="197"/>
    </location>
</feature>
<reference evidence="13 14" key="1">
    <citation type="submission" date="2024-01" db="EMBL/GenBank/DDBJ databases">
        <authorList>
            <person name="Allen C."/>
            <person name="Tagirdzhanova G."/>
        </authorList>
    </citation>
    <scope>NUCLEOTIDE SEQUENCE [LARGE SCALE GENOMIC DNA]</scope>
</reference>
<dbReference type="Pfam" id="PF01557">
    <property type="entry name" value="FAA_hydrolase"/>
    <property type="match status" value="1"/>
</dbReference>
<dbReference type="EC" id="3.7.1.2" evidence="3 10"/>
<evidence type="ECO:0000259" key="12">
    <source>
        <dbReference type="Pfam" id="PF09298"/>
    </source>
</evidence>
<organism evidence="13 14">
    <name type="scientific">Sporothrix bragantina</name>
    <dbReference type="NCBI Taxonomy" id="671064"/>
    <lineage>
        <taxon>Eukaryota</taxon>
        <taxon>Fungi</taxon>
        <taxon>Dikarya</taxon>
        <taxon>Ascomycota</taxon>
        <taxon>Pezizomycotina</taxon>
        <taxon>Sordariomycetes</taxon>
        <taxon>Sordariomycetidae</taxon>
        <taxon>Ophiostomatales</taxon>
        <taxon>Ophiostomataceae</taxon>
        <taxon>Sporothrix</taxon>
    </lineage>
</organism>
<comment type="pathway">
    <text evidence="1 10">Amino-acid degradation; L-phenylalanine degradation; acetoacetate and fumarate from L-phenylalanine: step 6/6.</text>
</comment>
<keyword evidence="7 10" id="KW-0460">Magnesium</keyword>
<keyword evidence="4 10" id="KW-0479">Metal-binding</keyword>
<dbReference type="SUPFAM" id="SSF56529">
    <property type="entry name" value="FAH"/>
    <property type="match status" value="1"/>
</dbReference>
<evidence type="ECO:0000256" key="9">
    <source>
        <dbReference type="ARBA" id="ARBA00023232"/>
    </source>
</evidence>
<comment type="catalytic activity">
    <reaction evidence="10">
        <text>4-fumarylacetoacetate + H2O = acetoacetate + fumarate + H(+)</text>
        <dbReference type="Rhea" id="RHEA:10244"/>
        <dbReference type="ChEBI" id="CHEBI:13705"/>
        <dbReference type="ChEBI" id="CHEBI:15377"/>
        <dbReference type="ChEBI" id="CHEBI:15378"/>
        <dbReference type="ChEBI" id="CHEBI:18034"/>
        <dbReference type="ChEBI" id="CHEBI:29806"/>
        <dbReference type="EC" id="3.7.1.2"/>
    </reaction>
</comment>
<accession>A0ABP0C0F0</accession>
<comment type="cofactor">
    <cofactor evidence="10">
        <name>Mg(2+)</name>
        <dbReference type="ChEBI" id="CHEBI:18420"/>
    </cofactor>
    <cofactor evidence="10">
        <name>Ca(2+)</name>
        <dbReference type="ChEBI" id="CHEBI:29108"/>
    </cofactor>
</comment>
<evidence type="ECO:0000256" key="8">
    <source>
        <dbReference type="ARBA" id="ARBA00022878"/>
    </source>
</evidence>
<protein>
    <recommendedName>
        <fullName evidence="3 10">Fumarylacetoacetase</fullName>
        <ecNumber evidence="3 10">3.7.1.2</ecNumber>
    </recommendedName>
    <alternativeName>
        <fullName evidence="10">Fumarylacetoacetate hydrolase</fullName>
    </alternativeName>
</protein>
<keyword evidence="6 10" id="KW-0106">Calcium</keyword>
<feature type="domain" description="Fumarylacetoacetase N-terminal" evidence="12">
    <location>
        <begin position="10"/>
        <end position="61"/>
    </location>
</feature>
<evidence type="ECO:0000256" key="7">
    <source>
        <dbReference type="ARBA" id="ARBA00022842"/>
    </source>
</evidence>
<evidence type="ECO:0000256" key="10">
    <source>
        <dbReference type="RuleBase" id="RU366008"/>
    </source>
</evidence>
<comment type="caution">
    <text evidence="13">The sequence shown here is derived from an EMBL/GenBank/DDBJ whole genome shotgun (WGS) entry which is preliminary data.</text>
</comment>
<evidence type="ECO:0000256" key="3">
    <source>
        <dbReference type="ARBA" id="ARBA00012094"/>
    </source>
</evidence>
<dbReference type="Pfam" id="PF09298">
    <property type="entry name" value="FAA_hydrolase_N"/>
    <property type="match status" value="1"/>
</dbReference>
<evidence type="ECO:0000259" key="11">
    <source>
        <dbReference type="Pfam" id="PF01557"/>
    </source>
</evidence>
<evidence type="ECO:0000256" key="4">
    <source>
        <dbReference type="ARBA" id="ARBA00022723"/>
    </source>
</evidence>
<evidence type="ECO:0000313" key="14">
    <source>
        <dbReference type="Proteomes" id="UP001642406"/>
    </source>
</evidence>
<keyword evidence="14" id="KW-1185">Reference proteome</keyword>
<comment type="similarity">
    <text evidence="2 10">Belongs to the FAH family.</text>
</comment>
<evidence type="ECO:0000256" key="6">
    <source>
        <dbReference type="ARBA" id="ARBA00022837"/>
    </source>
</evidence>